<organism evidence="4 5">
    <name type="scientific">Rhizobium terricola</name>
    <dbReference type="NCBI Taxonomy" id="2728849"/>
    <lineage>
        <taxon>Bacteria</taxon>
        <taxon>Pseudomonadati</taxon>
        <taxon>Pseudomonadota</taxon>
        <taxon>Alphaproteobacteria</taxon>
        <taxon>Hyphomicrobiales</taxon>
        <taxon>Rhizobiaceae</taxon>
        <taxon>Rhizobium/Agrobacterium group</taxon>
        <taxon>Rhizobium</taxon>
    </lineage>
</organism>
<dbReference type="Pfam" id="PF02525">
    <property type="entry name" value="Flavodoxin_2"/>
    <property type="match status" value="1"/>
</dbReference>
<dbReference type="Proteomes" id="UP000541470">
    <property type="component" value="Unassembled WGS sequence"/>
</dbReference>
<dbReference type="GO" id="GO:0003955">
    <property type="term" value="F:NAD(P)H dehydrogenase (quinone) activity"/>
    <property type="evidence" value="ECO:0007669"/>
    <property type="project" value="TreeGrafter"/>
</dbReference>
<dbReference type="Gene3D" id="3.40.50.360">
    <property type="match status" value="1"/>
</dbReference>
<dbReference type="InterPro" id="IPR029039">
    <property type="entry name" value="Flavoprotein-like_sf"/>
</dbReference>
<accession>A0A7Y0AUC8</accession>
<dbReference type="InterPro" id="IPR003680">
    <property type="entry name" value="Flavodoxin_fold"/>
</dbReference>
<dbReference type="PANTHER" id="PTHR10204">
    <property type="entry name" value="NAD P H OXIDOREDUCTASE-RELATED"/>
    <property type="match status" value="1"/>
</dbReference>
<evidence type="ECO:0000313" key="4">
    <source>
        <dbReference type="EMBL" id="NML73628.1"/>
    </source>
</evidence>
<evidence type="ECO:0000256" key="2">
    <source>
        <dbReference type="ARBA" id="ARBA00023002"/>
    </source>
</evidence>
<evidence type="ECO:0000256" key="1">
    <source>
        <dbReference type="ARBA" id="ARBA00006252"/>
    </source>
</evidence>
<comment type="caution">
    <text evidence="4">The sequence shown here is derived from an EMBL/GenBank/DDBJ whole genome shotgun (WGS) entry which is preliminary data.</text>
</comment>
<dbReference type="AlphaFoldDB" id="A0A7Y0AUC8"/>
<evidence type="ECO:0000259" key="3">
    <source>
        <dbReference type="Pfam" id="PF02525"/>
    </source>
</evidence>
<sequence length="194" mass="21065">MMRRILIIQGHPDATEPHFCHALADAYAAGAQEVGHSVERLDLAKIDIDFLGSQREQEHGALGPDIARAQESILRAEHVVLVFPLWLGGAPALVKAFLEQVLRPGFAYASDGGPFKGKLLKGRSLRIVITMGMPAWYYRLVYGAHSLKAMKVGIFGFVGFRPIAASLIGNVEGNNPAPRKDWLARMRALGAAAV</sequence>
<dbReference type="InterPro" id="IPR051545">
    <property type="entry name" value="NAD(P)H_dehydrogenase_qn"/>
</dbReference>
<dbReference type="GO" id="GO:0005829">
    <property type="term" value="C:cytosol"/>
    <property type="evidence" value="ECO:0007669"/>
    <property type="project" value="TreeGrafter"/>
</dbReference>
<evidence type="ECO:0000313" key="5">
    <source>
        <dbReference type="Proteomes" id="UP000541470"/>
    </source>
</evidence>
<feature type="domain" description="Flavodoxin-like fold" evidence="3">
    <location>
        <begin position="4"/>
        <end position="181"/>
    </location>
</feature>
<keyword evidence="5" id="KW-1185">Reference proteome</keyword>
<gene>
    <name evidence="4" type="ORF">HHL25_05750</name>
</gene>
<dbReference type="EMBL" id="JABBGK010000001">
    <property type="protein sequence ID" value="NML73628.1"/>
    <property type="molecule type" value="Genomic_DNA"/>
</dbReference>
<protein>
    <submittedName>
        <fullName evidence="4">NAD(P)H-dependent oxidoreductase</fullName>
    </submittedName>
</protein>
<dbReference type="SUPFAM" id="SSF52218">
    <property type="entry name" value="Flavoproteins"/>
    <property type="match status" value="1"/>
</dbReference>
<keyword evidence="2" id="KW-0560">Oxidoreductase</keyword>
<reference evidence="4 5" key="1">
    <citation type="submission" date="2020-04" db="EMBL/GenBank/DDBJ databases">
        <title>Rhizobium sp. S-51 isolated from soil.</title>
        <authorList>
            <person name="Dahal R.H."/>
        </authorList>
    </citation>
    <scope>NUCLEOTIDE SEQUENCE [LARGE SCALE GENOMIC DNA]</scope>
    <source>
        <strain evidence="4 5">S-51</strain>
    </source>
</reference>
<dbReference type="PANTHER" id="PTHR10204:SF34">
    <property type="entry name" value="NAD(P)H DEHYDROGENASE [QUINONE] 1 ISOFORM 1"/>
    <property type="match status" value="1"/>
</dbReference>
<proteinExistence type="inferred from homology"/>
<comment type="similarity">
    <text evidence="1">Belongs to the NAD(P)H dehydrogenase (quinone) family.</text>
</comment>
<name>A0A7Y0AUC8_9HYPH</name>